<evidence type="ECO:0000256" key="2">
    <source>
        <dbReference type="ARBA" id="ARBA00022692"/>
    </source>
</evidence>
<keyword evidence="3" id="KW-0547">Nucleotide-binding</keyword>
<dbReference type="PROSITE" id="PS50893">
    <property type="entry name" value="ABC_TRANSPORTER_2"/>
    <property type="match status" value="1"/>
</dbReference>
<dbReference type="InterPro" id="IPR003593">
    <property type="entry name" value="AAA+_ATPase"/>
</dbReference>
<gene>
    <name evidence="9" type="ORF">N868_15780</name>
</gene>
<evidence type="ECO:0000256" key="7">
    <source>
        <dbReference type="SAM" id="Phobius"/>
    </source>
</evidence>
<dbReference type="Gene3D" id="3.40.50.300">
    <property type="entry name" value="P-loop containing nucleotide triphosphate hydrolases"/>
    <property type="match status" value="1"/>
</dbReference>
<evidence type="ECO:0000313" key="10">
    <source>
        <dbReference type="Proteomes" id="UP000029839"/>
    </source>
</evidence>
<dbReference type="GO" id="GO:0005886">
    <property type="term" value="C:plasma membrane"/>
    <property type="evidence" value="ECO:0007669"/>
    <property type="project" value="UniProtKB-SubCell"/>
</dbReference>
<feature type="transmembrane region" description="Helical" evidence="7">
    <location>
        <begin position="175"/>
        <end position="199"/>
    </location>
</feature>
<dbReference type="EMBL" id="AXCY01000055">
    <property type="protein sequence ID" value="KGM10299.1"/>
    <property type="molecule type" value="Genomic_DNA"/>
</dbReference>
<evidence type="ECO:0000256" key="5">
    <source>
        <dbReference type="ARBA" id="ARBA00022989"/>
    </source>
</evidence>
<keyword evidence="10" id="KW-1185">Reference proteome</keyword>
<name>A0A0A0BT40_9CELL</name>
<protein>
    <submittedName>
        <fullName evidence="9">ABC transporter ATP-binding protein</fullName>
    </submittedName>
</protein>
<accession>A0A0A0BT40</accession>
<evidence type="ECO:0000313" key="9">
    <source>
        <dbReference type="EMBL" id="KGM10299.1"/>
    </source>
</evidence>
<dbReference type="Gene3D" id="1.20.1560.10">
    <property type="entry name" value="ABC transporter type 1, transmembrane domain"/>
    <property type="match status" value="1"/>
</dbReference>
<keyword evidence="4 9" id="KW-0067">ATP-binding</keyword>
<feature type="transmembrane region" description="Helical" evidence="7">
    <location>
        <begin position="60"/>
        <end position="83"/>
    </location>
</feature>
<dbReference type="OrthoDB" id="9806127at2"/>
<evidence type="ECO:0000256" key="4">
    <source>
        <dbReference type="ARBA" id="ARBA00022840"/>
    </source>
</evidence>
<dbReference type="SUPFAM" id="SSF90123">
    <property type="entry name" value="ABC transporter transmembrane region"/>
    <property type="match status" value="1"/>
</dbReference>
<reference evidence="9 10" key="1">
    <citation type="submission" date="2013-08" db="EMBL/GenBank/DDBJ databases">
        <title>Genome sequencing of Cellulomonas carbonis T26.</title>
        <authorList>
            <person name="Chen F."/>
            <person name="Li Y."/>
            <person name="Wang G."/>
        </authorList>
    </citation>
    <scope>NUCLEOTIDE SEQUENCE [LARGE SCALE GENOMIC DNA]</scope>
    <source>
        <strain evidence="9 10">T26</strain>
    </source>
</reference>
<dbReference type="InterPro" id="IPR027417">
    <property type="entry name" value="P-loop_NTPase"/>
</dbReference>
<dbReference type="SUPFAM" id="SSF52540">
    <property type="entry name" value="P-loop containing nucleoside triphosphate hydrolases"/>
    <property type="match status" value="1"/>
</dbReference>
<sequence>SGAAGALQGQQQRLLGERVAQRVWRRLLEACAAVDLVRYESTAFVMRLERVTSNALTRPTAVVTGVLGSLGGVLGVTAMAVALVAIEPVLVPLLLLAGLPAVLLARRASRAEFEFATRATPGLRRRTYLRMLVSHRAFVTETRAADAAPEVLRRLAAEDAAHEERLRRQVRVRQGLNLLGAGASAVGLALALAVIVLLVDADRIGLADAGAAAVAARLLAGQLGGVVRSASGLVESAPFLRDLEDFVAQCPPAAPPGTPRRLRTGLRATDVRFTYEGAGRPAVDGVSIEVPAGSVVALVGENGSGKTTLAKMVSGLFEPTSGSVTWDGAPLPAADLRASVSVVLQDFVRYQMTALDNVTLSDSATPPDRARAEDVARRVGLGDAIDRLPAGLDTPLGRELAEGADLSGGQWQRVALARALYRDRDVVVLDEPSAALDPRAEHELFADVRRVLDGRAALLITHRWSSVRLADHIYVLDEGRVLEHGTHDELVAHGGRYAELYALQSAAYGVGLGHPAERG</sequence>
<dbReference type="PROSITE" id="PS00211">
    <property type="entry name" value="ABC_TRANSPORTER_1"/>
    <property type="match status" value="1"/>
</dbReference>
<organism evidence="9 10">
    <name type="scientific">Cellulomonas carbonis T26</name>
    <dbReference type="NCBI Taxonomy" id="947969"/>
    <lineage>
        <taxon>Bacteria</taxon>
        <taxon>Bacillati</taxon>
        <taxon>Actinomycetota</taxon>
        <taxon>Actinomycetes</taxon>
        <taxon>Micrococcales</taxon>
        <taxon>Cellulomonadaceae</taxon>
        <taxon>Cellulomonas</taxon>
    </lineage>
</organism>
<keyword evidence="2 7" id="KW-0812">Transmembrane</keyword>
<evidence type="ECO:0000256" key="3">
    <source>
        <dbReference type="ARBA" id="ARBA00022741"/>
    </source>
</evidence>
<dbReference type="Proteomes" id="UP000029839">
    <property type="component" value="Unassembled WGS sequence"/>
</dbReference>
<dbReference type="PANTHER" id="PTHR24221:SF654">
    <property type="entry name" value="ATP-BINDING CASSETTE SUB-FAMILY B MEMBER 6"/>
    <property type="match status" value="1"/>
</dbReference>
<dbReference type="InterPro" id="IPR003439">
    <property type="entry name" value="ABC_transporter-like_ATP-bd"/>
</dbReference>
<dbReference type="Pfam" id="PF00005">
    <property type="entry name" value="ABC_tran"/>
    <property type="match status" value="1"/>
</dbReference>
<dbReference type="InterPro" id="IPR036640">
    <property type="entry name" value="ABC1_TM_sf"/>
</dbReference>
<feature type="domain" description="ABC transporter" evidence="8">
    <location>
        <begin position="266"/>
        <end position="503"/>
    </location>
</feature>
<dbReference type="RefSeq" id="WP_043607357.1">
    <property type="nucleotide sequence ID" value="NZ_AXCY01000055.1"/>
</dbReference>
<reference evidence="9 10" key="2">
    <citation type="journal article" date="2015" name="Stand. Genomic Sci.">
        <title>Draft genome sequence of Cellulomonas carbonis T26(T) and comparative analysis of six Cellulomonas genomes.</title>
        <authorList>
            <person name="Zhuang W."/>
            <person name="Zhang S."/>
            <person name="Xia X."/>
            <person name="Wang G."/>
        </authorList>
    </citation>
    <scope>NUCLEOTIDE SEQUENCE [LARGE SCALE GENOMIC DNA]</scope>
    <source>
        <strain evidence="9 10">T26</strain>
    </source>
</reference>
<evidence type="ECO:0000256" key="1">
    <source>
        <dbReference type="ARBA" id="ARBA00004651"/>
    </source>
</evidence>
<dbReference type="AlphaFoldDB" id="A0A0A0BT40"/>
<evidence type="ECO:0000256" key="6">
    <source>
        <dbReference type="ARBA" id="ARBA00023136"/>
    </source>
</evidence>
<dbReference type="InterPro" id="IPR039421">
    <property type="entry name" value="Type_1_exporter"/>
</dbReference>
<evidence type="ECO:0000259" key="8">
    <source>
        <dbReference type="PROSITE" id="PS50893"/>
    </source>
</evidence>
<dbReference type="GO" id="GO:0016887">
    <property type="term" value="F:ATP hydrolysis activity"/>
    <property type="evidence" value="ECO:0007669"/>
    <property type="project" value="InterPro"/>
</dbReference>
<feature type="transmembrane region" description="Helical" evidence="7">
    <location>
        <begin position="89"/>
        <end position="105"/>
    </location>
</feature>
<keyword evidence="5 7" id="KW-1133">Transmembrane helix</keyword>
<dbReference type="SMART" id="SM00382">
    <property type="entry name" value="AAA"/>
    <property type="match status" value="1"/>
</dbReference>
<comment type="subcellular location">
    <subcellularLocation>
        <location evidence="1">Cell membrane</location>
        <topology evidence="1">Multi-pass membrane protein</topology>
    </subcellularLocation>
</comment>
<keyword evidence="6 7" id="KW-0472">Membrane</keyword>
<dbReference type="GO" id="GO:0005524">
    <property type="term" value="F:ATP binding"/>
    <property type="evidence" value="ECO:0007669"/>
    <property type="project" value="UniProtKB-KW"/>
</dbReference>
<dbReference type="PANTHER" id="PTHR24221">
    <property type="entry name" value="ATP-BINDING CASSETTE SUB-FAMILY B"/>
    <property type="match status" value="1"/>
</dbReference>
<proteinExistence type="predicted"/>
<dbReference type="InterPro" id="IPR017871">
    <property type="entry name" value="ABC_transporter-like_CS"/>
</dbReference>
<dbReference type="GO" id="GO:0034040">
    <property type="term" value="F:ATPase-coupled lipid transmembrane transporter activity"/>
    <property type="evidence" value="ECO:0007669"/>
    <property type="project" value="TreeGrafter"/>
</dbReference>
<feature type="non-terminal residue" evidence="9">
    <location>
        <position position="1"/>
    </location>
</feature>
<comment type="caution">
    <text evidence="9">The sequence shown here is derived from an EMBL/GenBank/DDBJ whole genome shotgun (WGS) entry which is preliminary data.</text>
</comment>